<dbReference type="Proteomes" id="UP000887574">
    <property type="component" value="Unplaced"/>
</dbReference>
<evidence type="ECO:0000256" key="1">
    <source>
        <dbReference type="SAM" id="MobiDB-lite"/>
    </source>
</evidence>
<feature type="region of interest" description="Disordered" evidence="1">
    <location>
        <begin position="1"/>
        <end position="22"/>
    </location>
</feature>
<evidence type="ECO:0000313" key="3">
    <source>
        <dbReference type="WBParaSite" id="jg18386"/>
    </source>
</evidence>
<evidence type="ECO:0000313" key="2">
    <source>
        <dbReference type="Proteomes" id="UP000887574"/>
    </source>
</evidence>
<reference evidence="3" key="1">
    <citation type="submission" date="2022-11" db="UniProtKB">
        <authorList>
            <consortium name="WormBaseParasite"/>
        </authorList>
    </citation>
    <scope>IDENTIFICATION</scope>
</reference>
<proteinExistence type="predicted"/>
<protein>
    <submittedName>
        <fullName evidence="3">Uncharacterized protein</fullName>
    </submittedName>
</protein>
<sequence>MDLSMVSTDPSHQESLQRPRSPSAYLPISMRKTSAPAYHQSQINNHITIQKLHMDGPQPLSLVGQMAAATVRPKMVDSSSQTISTGEITVLNIYYDT</sequence>
<dbReference type="AlphaFoldDB" id="A0A915DC95"/>
<keyword evidence="2" id="KW-1185">Reference proteome</keyword>
<name>A0A915DC95_9BILA</name>
<accession>A0A915DC95</accession>
<feature type="compositionally biased region" description="Polar residues" evidence="1">
    <location>
        <begin position="1"/>
        <end position="10"/>
    </location>
</feature>
<organism evidence="2 3">
    <name type="scientific">Ditylenchus dipsaci</name>
    <dbReference type="NCBI Taxonomy" id="166011"/>
    <lineage>
        <taxon>Eukaryota</taxon>
        <taxon>Metazoa</taxon>
        <taxon>Ecdysozoa</taxon>
        <taxon>Nematoda</taxon>
        <taxon>Chromadorea</taxon>
        <taxon>Rhabditida</taxon>
        <taxon>Tylenchina</taxon>
        <taxon>Tylenchomorpha</taxon>
        <taxon>Sphaerularioidea</taxon>
        <taxon>Anguinidae</taxon>
        <taxon>Anguininae</taxon>
        <taxon>Ditylenchus</taxon>
    </lineage>
</organism>
<dbReference type="WBParaSite" id="jg18386">
    <property type="protein sequence ID" value="jg18386"/>
    <property type="gene ID" value="jg18386"/>
</dbReference>